<feature type="transmembrane region" description="Helical" evidence="12">
    <location>
        <begin position="21"/>
        <end position="42"/>
    </location>
</feature>
<keyword evidence="14" id="KW-1185">Reference proteome</keyword>
<dbReference type="Proteomes" id="UP001549036">
    <property type="component" value="Unassembled WGS sequence"/>
</dbReference>
<keyword evidence="3 12" id="KW-0812">Transmembrane</keyword>
<feature type="transmembrane region" description="Helical" evidence="12">
    <location>
        <begin position="301"/>
        <end position="321"/>
    </location>
</feature>
<feature type="transmembrane region" description="Helical" evidence="12">
    <location>
        <begin position="108"/>
        <end position="126"/>
    </location>
</feature>
<dbReference type="EC" id="1.17.99.9" evidence="12"/>
<evidence type="ECO:0000256" key="3">
    <source>
        <dbReference type="ARBA" id="ARBA00022692"/>
    </source>
</evidence>
<evidence type="ECO:0000256" key="6">
    <source>
        <dbReference type="ARBA" id="ARBA00023002"/>
    </source>
</evidence>
<evidence type="ECO:0000256" key="2">
    <source>
        <dbReference type="ARBA" id="ARBA00004141"/>
    </source>
</evidence>
<comment type="cofactor">
    <cofactor evidence="1 12">
        <name>heme b</name>
        <dbReference type="ChEBI" id="CHEBI:60344"/>
    </cofactor>
</comment>
<feature type="transmembrane region" description="Helical" evidence="12">
    <location>
        <begin position="138"/>
        <end position="157"/>
    </location>
</feature>
<comment type="pathway">
    <text evidence="10 12">Porphyrin-containing compound metabolism; heme A biosynthesis; heme A from heme O: step 1/1.</text>
</comment>
<sequence>MAAITATASYAARDRDLRNRALVRGWLYFVVIVLFALVLVGGSTRLTGSGLSITEWQPIHGVIPPLSDAEWQEEFQRYQQIPQYTELNKGMSIEAFKSIFWWEWVHRILARSVGVVFALPLLFFWATRRIERGLGPKLAGILLLGGLQGAIGWWMVASGLVDRVSVSQYRLATHLTIAALIFTATMVVARGLAPHSEPAADRPTQRLAGFIVLLALIQIYLGGLVAGLHAGMSYNTWPLMDGKVIPSDLLLLEPAWRNFFENPKTVQFVHRVGAYTLFVVALWHMIATWRRQPGTTHARRATLLFLLVLVQASIGIGTLLMQVPLHMALTHQAIALVLLGFAAAHWRGTKGAYPLPTRPPMKRRYALLVGVGVALIAKGLSLSFPPM</sequence>
<evidence type="ECO:0000256" key="10">
    <source>
        <dbReference type="ARBA" id="ARBA00044501"/>
    </source>
</evidence>
<keyword evidence="8 12" id="KW-0350">Heme biosynthesis</keyword>
<evidence type="ECO:0000256" key="9">
    <source>
        <dbReference type="ARBA" id="ARBA00023136"/>
    </source>
</evidence>
<evidence type="ECO:0000313" key="13">
    <source>
        <dbReference type="EMBL" id="MET3592910.1"/>
    </source>
</evidence>
<evidence type="ECO:0000256" key="8">
    <source>
        <dbReference type="ARBA" id="ARBA00023133"/>
    </source>
</evidence>
<keyword evidence="12" id="KW-1003">Cell membrane</keyword>
<evidence type="ECO:0000256" key="11">
    <source>
        <dbReference type="ARBA" id="ARBA00048044"/>
    </source>
</evidence>
<feature type="binding site" description="axial binding residue" evidence="12">
    <location>
        <position position="270"/>
    </location>
    <ligand>
        <name>heme</name>
        <dbReference type="ChEBI" id="CHEBI:30413"/>
    </ligand>
    <ligandPart>
        <name>Fe</name>
        <dbReference type="ChEBI" id="CHEBI:18248"/>
    </ligandPart>
</feature>
<gene>
    <name evidence="12" type="primary">ctaA</name>
    <name evidence="13" type="ORF">ABID26_002298</name>
</gene>
<feature type="transmembrane region" description="Helical" evidence="12">
    <location>
        <begin position="210"/>
        <end position="230"/>
    </location>
</feature>
<feature type="transmembrane region" description="Helical" evidence="12">
    <location>
        <begin position="268"/>
        <end position="289"/>
    </location>
</feature>
<dbReference type="Pfam" id="PF02628">
    <property type="entry name" value="COX15-CtaA"/>
    <property type="match status" value="1"/>
</dbReference>
<feature type="transmembrane region" description="Helical" evidence="12">
    <location>
        <begin position="365"/>
        <end position="384"/>
    </location>
</feature>
<feature type="binding site" description="axial binding residue" evidence="12">
    <location>
        <position position="331"/>
    </location>
    <ligand>
        <name>heme</name>
        <dbReference type="ChEBI" id="CHEBI:30413"/>
    </ligand>
    <ligandPart>
        <name>Fe</name>
        <dbReference type="ChEBI" id="CHEBI:18248"/>
    </ligandPart>
</feature>
<comment type="similarity">
    <text evidence="12">Belongs to the COX15/CtaA family. Type 2 subfamily.</text>
</comment>
<keyword evidence="9 12" id="KW-0472">Membrane</keyword>
<evidence type="ECO:0000313" key="14">
    <source>
        <dbReference type="Proteomes" id="UP001549036"/>
    </source>
</evidence>
<dbReference type="RefSeq" id="WP_292304751.1">
    <property type="nucleotide sequence ID" value="NZ_JBEPLM010000003.1"/>
</dbReference>
<comment type="caution">
    <text evidence="12">Lacks conserved residue(s) required for the propagation of feature annotation.</text>
</comment>
<dbReference type="InterPro" id="IPR003780">
    <property type="entry name" value="COX15/CtaA_fam"/>
</dbReference>
<comment type="function">
    <text evidence="12">Catalyzes the conversion of heme O to heme A by two successive hydroxylations of the methyl group at C8. The first hydroxylation forms heme I, the second hydroxylation results in an unstable dihydroxymethyl group, which spontaneously dehydrates, resulting in the formyl group of heme A.</text>
</comment>
<comment type="catalytic activity">
    <reaction evidence="11">
        <text>Fe(II)-heme o + 2 A + H2O = Fe(II)-heme a + 2 AH2</text>
        <dbReference type="Rhea" id="RHEA:63388"/>
        <dbReference type="ChEBI" id="CHEBI:13193"/>
        <dbReference type="ChEBI" id="CHEBI:15377"/>
        <dbReference type="ChEBI" id="CHEBI:17499"/>
        <dbReference type="ChEBI" id="CHEBI:60530"/>
        <dbReference type="ChEBI" id="CHEBI:61715"/>
        <dbReference type="EC" id="1.17.99.9"/>
    </reaction>
    <physiologicalReaction direction="left-to-right" evidence="11">
        <dbReference type="Rhea" id="RHEA:63389"/>
    </physiologicalReaction>
</comment>
<keyword evidence="5 12" id="KW-1133">Transmembrane helix</keyword>
<keyword evidence="7 12" id="KW-0408">Iron</keyword>
<dbReference type="EMBL" id="JBEPLM010000003">
    <property type="protein sequence ID" value="MET3592910.1"/>
    <property type="molecule type" value="Genomic_DNA"/>
</dbReference>
<proteinExistence type="inferred from homology"/>
<evidence type="ECO:0000256" key="5">
    <source>
        <dbReference type="ARBA" id="ARBA00022989"/>
    </source>
</evidence>
<dbReference type="InterPro" id="IPR023754">
    <property type="entry name" value="HemeA_Synthase_type2"/>
</dbReference>
<comment type="caution">
    <text evidence="13">The sequence shown here is derived from an EMBL/GenBank/DDBJ whole genome shotgun (WGS) entry which is preliminary data.</text>
</comment>
<evidence type="ECO:0000256" key="7">
    <source>
        <dbReference type="ARBA" id="ARBA00023004"/>
    </source>
</evidence>
<keyword evidence="4 12" id="KW-0479">Metal-binding</keyword>
<comment type="subcellular location">
    <subcellularLocation>
        <location evidence="12">Cell membrane</location>
        <topology evidence="12">Multi-pass membrane protein</topology>
    </subcellularLocation>
    <subcellularLocation>
        <location evidence="2">Membrane</location>
        <topology evidence="2">Multi-pass membrane protein</topology>
    </subcellularLocation>
</comment>
<evidence type="ECO:0000256" key="12">
    <source>
        <dbReference type="HAMAP-Rule" id="MF_01665"/>
    </source>
</evidence>
<comment type="subunit">
    <text evidence="12">Interacts with CtaB.</text>
</comment>
<dbReference type="PANTHER" id="PTHR23289:SF2">
    <property type="entry name" value="CYTOCHROME C OXIDASE ASSEMBLY PROTEIN COX15 HOMOLOG"/>
    <property type="match status" value="1"/>
</dbReference>
<keyword evidence="6 12" id="KW-0560">Oxidoreductase</keyword>
<name>A0ABV2HQQ2_9HYPH</name>
<dbReference type="HAMAP" id="MF_01665">
    <property type="entry name" value="HemeA_synth_type2"/>
    <property type="match status" value="1"/>
</dbReference>
<feature type="transmembrane region" description="Helical" evidence="12">
    <location>
        <begin position="169"/>
        <end position="189"/>
    </location>
</feature>
<reference evidence="13 14" key="1">
    <citation type="submission" date="2024-06" db="EMBL/GenBank/DDBJ databases">
        <title>Genomic Encyclopedia of Type Strains, Phase IV (KMG-IV): sequencing the most valuable type-strain genomes for metagenomic binning, comparative biology and taxonomic classification.</title>
        <authorList>
            <person name="Goeker M."/>
        </authorList>
    </citation>
    <scope>NUCLEOTIDE SEQUENCE [LARGE SCALE GENOMIC DNA]</scope>
    <source>
        <strain evidence="13 14">DSM 29846</strain>
    </source>
</reference>
<dbReference type="PANTHER" id="PTHR23289">
    <property type="entry name" value="CYTOCHROME C OXIDASE ASSEMBLY PROTEIN COX15"/>
    <property type="match status" value="1"/>
</dbReference>
<evidence type="ECO:0000256" key="4">
    <source>
        <dbReference type="ARBA" id="ARBA00022723"/>
    </source>
</evidence>
<feature type="transmembrane region" description="Helical" evidence="12">
    <location>
        <begin position="327"/>
        <end position="344"/>
    </location>
</feature>
<evidence type="ECO:0000256" key="1">
    <source>
        <dbReference type="ARBA" id="ARBA00001970"/>
    </source>
</evidence>
<protein>
    <recommendedName>
        <fullName evidence="12">Heme A synthase</fullName>
        <shortName evidence="12">HAS</shortName>
        <ecNumber evidence="12">1.17.99.9</ecNumber>
    </recommendedName>
    <alternativeName>
        <fullName evidence="12">Cytochrome aa3-controlling protein</fullName>
    </alternativeName>
</protein>
<accession>A0ABV2HQQ2</accession>
<organism evidence="13 14">
    <name type="scientific">Mesorhizobium shonense</name>
    <dbReference type="NCBI Taxonomy" id="1209948"/>
    <lineage>
        <taxon>Bacteria</taxon>
        <taxon>Pseudomonadati</taxon>
        <taxon>Pseudomonadota</taxon>
        <taxon>Alphaproteobacteria</taxon>
        <taxon>Hyphomicrobiales</taxon>
        <taxon>Phyllobacteriaceae</taxon>
        <taxon>Mesorhizobium</taxon>
    </lineage>
</organism>